<reference evidence="2 3" key="1">
    <citation type="journal article" date="2019" name="Nat. Med.">
        <title>A library of human gut bacterial isolates paired with longitudinal multiomics data enables mechanistic microbiome research.</title>
        <authorList>
            <person name="Poyet M."/>
            <person name="Groussin M."/>
            <person name="Gibbons S.M."/>
            <person name="Avila-Pacheco J."/>
            <person name="Jiang X."/>
            <person name="Kearney S.M."/>
            <person name="Perrotta A.R."/>
            <person name="Berdy B."/>
            <person name="Zhao S."/>
            <person name="Lieberman T.D."/>
            <person name="Swanson P.K."/>
            <person name="Smith M."/>
            <person name="Roesemann S."/>
            <person name="Alexander J.E."/>
            <person name="Rich S.A."/>
            <person name="Livny J."/>
            <person name="Vlamakis H."/>
            <person name="Clish C."/>
            <person name="Bullock K."/>
            <person name="Deik A."/>
            <person name="Scott J."/>
            <person name="Pierce K.A."/>
            <person name="Xavier R.J."/>
            <person name="Alm E.J."/>
        </authorList>
    </citation>
    <scope>NUCLEOTIDE SEQUENCE [LARGE SCALE GENOMIC DNA]</scope>
    <source>
        <strain evidence="2 3">BIOML-A7</strain>
    </source>
</reference>
<dbReference type="Proteomes" id="UP000325055">
    <property type="component" value="Unassembled WGS sequence"/>
</dbReference>
<accession>A0A5M6A5T0</accession>
<proteinExistence type="predicted"/>
<feature type="transmembrane region" description="Helical" evidence="1">
    <location>
        <begin position="54"/>
        <end position="72"/>
    </location>
</feature>
<organism evidence="2 3">
    <name type="scientific">Bacteroides cellulosilyticus</name>
    <dbReference type="NCBI Taxonomy" id="246787"/>
    <lineage>
        <taxon>Bacteria</taxon>
        <taxon>Pseudomonadati</taxon>
        <taxon>Bacteroidota</taxon>
        <taxon>Bacteroidia</taxon>
        <taxon>Bacteroidales</taxon>
        <taxon>Bacteroidaceae</taxon>
        <taxon>Bacteroides</taxon>
    </lineage>
</organism>
<keyword evidence="1" id="KW-0812">Transmembrane</keyword>
<keyword evidence="1" id="KW-1133">Transmembrane helix</keyword>
<evidence type="ECO:0000256" key="1">
    <source>
        <dbReference type="SAM" id="Phobius"/>
    </source>
</evidence>
<name>A0A5M6A5T0_9BACE</name>
<keyword evidence="1" id="KW-0472">Membrane</keyword>
<dbReference type="AlphaFoldDB" id="A0A5M6A5T0"/>
<dbReference type="RefSeq" id="WP_149950436.1">
    <property type="nucleotide sequence ID" value="NZ_RCXI01000023.1"/>
</dbReference>
<evidence type="ECO:0000313" key="2">
    <source>
        <dbReference type="EMBL" id="KAA5404534.1"/>
    </source>
</evidence>
<gene>
    <name evidence="2" type="ORF">F2Y86_21620</name>
</gene>
<protein>
    <submittedName>
        <fullName evidence="2">Uncharacterized protein</fullName>
    </submittedName>
</protein>
<dbReference type="EMBL" id="VVYW01000022">
    <property type="protein sequence ID" value="KAA5404534.1"/>
    <property type="molecule type" value="Genomic_DNA"/>
</dbReference>
<evidence type="ECO:0000313" key="3">
    <source>
        <dbReference type="Proteomes" id="UP000325055"/>
    </source>
</evidence>
<comment type="caution">
    <text evidence="2">The sequence shown here is derived from an EMBL/GenBank/DDBJ whole genome shotgun (WGS) entry which is preliminary data.</text>
</comment>
<sequence>MKSFRKTLQESRLKTHHLIRSWLQPKLGAVGTKYRLAGRIRLANIWARKHPRRTFAYVTGSLVFLLVSTVAIDSMTLSDKREPDVSSIAQLEPVFAGFRTIQANKSIHRSTLTELTQEGQQLREELDSLIAIPRKSHQDSIHIVQSYNRLESIVKSLQNNDHP</sequence>